<gene>
    <name evidence="2" type="ORF">BcepMigl_gp32</name>
</gene>
<keyword evidence="3" id="KW-1185">Reference proteome</keyword>
<dbReference type="Proteomes" id="UP000009014">
    <property type="component" value="Segment"/>
</dbReference>
<dbReference type="RefSeq" id="YP_007236778.1">
    <property type="nucleotide sequence ID" value="NC_019917.1"/>
</dbReference>
<dbReference type="EMBL" id="JX104231">
    <property type="protein sequence ID" value="AFN39101.1"/>
    <property type="molecule type" value="Genomic_DNA"/>
</dbReference>
<accession>I6XGD4</accession>
<dbReference type="KEGG" id="vg:14296481"/>
<proteinExistence type="predicted"/>
<sequence>MELKDEFGGDNALLVTCIKALLDLDAAGVLVPHGVGGHARVMLAAAGARIAALEAKVEKLETENAGLALDKLTAPPAPASMRITPSPYVPAGSGPSWQDYDVQNIAGELPHFSMIRVVRRVSGADRDHPAFALIERRLLAGNPVEV</sequence>
<evidence type="ECO:0000256" key="1">
    <source>
        <dbReference type="SAM" id="Coils"/>
    </source>
</evidence>
<feature type="coiled-coil region" evidence="1">
    <location>
        <begin position="43"/>
        <end position="70"/>
    </location>
</feature>
<reference evidence="2 3" key="1">
    <citation type="submission" date="2012-05" db="EMBL/GenBank/DDBJ databases">
        <title>Complete genome of the Bcep22-like bacteriophage BcepMigl.</title>
        <authorList>
            <person name="Gill J.J."/>
            <person name="Migl D.M."/>
            <person name="Summer E.J."/>
            <person name="Gonzlaez C.F."/>
            <person name="Young R."/>
        </authorList>
    </citation>
    <scope>NUCLEOTIDE SEQUENCE [LARGE SCALE GENOMIC DNA]</scope>
</reference>
<evidence type="ECO:0000313" key="2">
    <source>
        <dbReference type="EMBL" id="AFN39101.1"/>
    </source>
</evidence>
<dbReference type="OrthoDB" id="28425at10239"/>
<name>I6XGD4_9CAUD</name>
<organism evidence="2 3">
    <name type="scientific">Burkholderia phage BcepMigl</name>
    <dbReference type="NCBI Taxonomy" id="2886899"/>
    <lineage>
        <taxon>Viruses</taxon>
        <taxon>Duplodnaviria</taxon>
        <taxon>Heunggongvirae</taxon>
        <taxon>Uroviricota</taxon>
        <taxon>Caudoviricetes</taxon>
        <taxon>Lessievirus</taxon>
        <taxon>Lessievirus bcepmigl</taxon>
    </lineage>
</organism>
<keyword evidence="1" id="KW-0175">Coiled coil</keyword>
<protein>
    <submittedName>
        <fullName evidence="2">Uncharacterized protein</fullName>
    </submittedName>
</protein>
<evidence type="ECO:0000313" key="3">
    <source>
        <dbReference type="Proteomes" id="UP000009014"/>
    </source>
</evidence>
<dbReference type="GeneID" id="14296481"/>